<dbReference type="AlphaFoldDB" id="A0A3N0EGB9"/>
<sequence>MKSKRTRTKKKLGLAGLVLVWGFVILIMGIVGTVIGMTDYTDHTETTEATVSERDVEVNYDDDGDRTGEDVTIYVDYTAEGSDYTGVVLNGLNTDDYQEGRDLTVAYAPDEPGHVVTPESTEEGAYDFALHMGLVGIAVGLVMTAAGGGMWFLQKRNKLPV</sequence>
<gene>
    <name evidence="3" type="ORF">EFW17_03340</name>
</gene>
<name>A0A3N0EGB9_9ACTN</name>
<feature type="domain" description="DUF3592" evidence="2">
    <location>
        <begin position="47"/>
        <end position="116"/>
    </location>
</feature>
<accession>A0A3N0EGB9</accession>
<keyword evidence="1" id="KW-1133">Transmembrane helix</keyword>
<organism evidence="3 4">
    <name type="scientific">Halostreptopolyspora alba</name>
    <dbReference type="NCBI Taxonomy" id="2487137"/>
    <lineage>
        <taxon>Bacteria</taxon>
        <taxon>Bacillati</taxon>
        <taxon>Actinomycetota</taxon>
        <taxon>Actinomycetes</taxon>
        <taxon>Streptosporangiales</taxon>
        <taxon>Nocardiopsidaceae</taxon>
        <taxon>Halostreptopolyspora</taxon>
    </lineage>
</organism>
<dbReference type="RefSeq" id="WP_123199741.1">
    <property type="nucleotide sequence ID" value="NZ_RJMB01000002.1"/>
</dbReference>
<keyword evidence="1" id="KW-0472">Membrane</keyword>
<proteinExistence type="predicted"/>
<dbReference type="InterPro" id="IPR021994">
    <property type="entry name" value="DUF3592"/>
</dbReference>
<reference evidence="3 4" key="1">
    <citation type="submission" date="2018-11" db="EMBL/GenBank/DDBJ databases">
        <title>The genome draft of YIM 96095.</title>
        <authorList>
            <person name="Tang S.-K."/>
            <person name="Chunyu W.-X."/>
            <person name="Feng Y.-Z."/>
        </authorList>
    </citation>
    <scope>NUCLEOTIDE SEQUENCE [LARGE SCALE GENOMIC DNA]</scope>
    <source>
        <strain evidence="3 4">YIM 96095</strain>
    </source>
</reference>
<keyword evidence="4" id="KW-1185">Reference proteome</keyword>
<dbReference type="OrthoDB" id="3436793at2"/>
<evidence type="ECO:0000259" key="2">
    <source>
        <dbReference type="Pfam" id="PF12158"/>
    </source>
</evidence>
<dbReference type="EMBL" id="RJMB01000002">
    <property type="protein sequence ID" value="RNL86913.1"/>
    <property type="molecule type" value="Genomic_DNA"/>
</dbReference>
<evidence type="ECO:0000313" key="4">
    <source>
        <dbReference type="Proteomes" id="UP000269198"/>
    </source>
</evidence>
<comment type="caution">
    <text evidence="3">The sequence shown here is derived from an EMBL/GenBank/DDBJ whole genome shotgun (WGS) entry which is preliminary data.</text>
</comment>
<feature type="transmembrane region" description="Helical" evidence="1">
    <location>
        <begin position="12"/>
        <end position="35"/>
    </location>
</feature>
<dbReference type="Pfam" id="PF12158">
    <property type="entry name" value="DUF3592"/>
    <property type="match status" value="1"/>
</dbReference>
<dbReference type="Proteomes" id="UP000269198">
    <property type="component" value="Unassembled WGS sequence"/>
</dbReference>
<keyword evidence="1" id="KW-0812">Transmembrane</keyword>
<protein>
    <submittedName>
        <fullName evidence="3">DUF3592 domain-containing protein</fullName>
    </submittedName>
</protein>
<evidence type="ECO:0000313" key="3">
    <source>
        <dbReference type="EMBL" id="RNL86913.1"/>
    </source>
</evidence>
<feature type="transmembrane region" description="Helical" evidence="1">
    <location>
        <begin position="128"/>
        <end position="153"/>
    </location>
</feature>
<evidence type="ECO:0000256" key="1">
    <source>
        <dbReference type="SAM" id="Phobius"/>
    </source>
</evidence>